<accession>A0AA38SY02</accession>
<keyword evidence="6" id="KW-1185">Reference proteome</keyword>
<evidence type="ECO:0000313" key="5">
    <source>
        <dbReference type="EMBL" id="KAJ9544495.1"/>
    </source>
</evidence>
<feature type="domain" description="Integrase catalytic" evidence="4">
    <location>
        <begin position="183"/>
        <end position="280"/>
    </location>
</feature>
<keyword evidence="1" id="KW-0479">Metal-binding</keyword>
<dbReference type="PROSITE" id="PS50994">
    <property type="entry name" value="INTEGRASE"/>
    <property type="match status" value="1"/>
</dbReference>
<proteinExistence type="predicted"/>
<dbReference type="InterPro" id="IPR057670">
    <property type="entry name" value="SH3_retrovirus"/>
</dbReference>
<dbReference type="SUPFAM" id="SSF53098">
    <property type="entry name" value="Ribonuclease H-like"/>
    <property type="match status" value="1"/>
</dbReference>
<feature type="compositionally biased region" description="Low complexity" evidence="3">
    <location>
        <begin position="416"/>
        <end position="446"/>
    </location>
</feature>
<dbReference type="Proteomes" id="UP001172457">
    <property type="component" value="Chromosome 6"/>
</dbReference>
<evidence type="ECO:0000256" key="3">
    <source>
        <dbReference type="SAM" id="MobiDB-lite"/>
    </source>
</evidence>
<dbReference type="Pfam" id="PF25597">
    <property type="entry name" value="SH3_retrovirus"/>
    <property type="match status" value="1"/>
</dbReference>
<dbReference type="GO" id="GO:0003676">
    <property type="term" value="F:nucleic acid binding"/>
    <property type="evidence" value="ECO:0007669"/>
    <property type="project" value="InterPro"/>
</dbReference>
<protein>
    <recommendedName>
        <fullName evidence="4">Integrase catalytic domain-containing protein</fullName>
    </recommendedName>
</protein>
<dbReference type="AlphaFoldDB" id="A0AA38SY02"/>
<evidence type="ECO:0000259" key="4">
    <source>
        <dbReference type="PROSITE" id="PS50994"/>
    </source>
</evidence>
<comment type="caution">
    <text evidence="5">The sequence shown here is derived from an EMBL/GenBank/DDBJ whole genome shotgun (WGS) entry which is preliminary data.</text>
</comment>
<name>A0AA38SY02_9ASTR</name>
<reference evidence="5" key="1">
    <citation type="submission" date="2023-03" db="EMBL/GenBank/DDBJ databases">
        <title>Chromosome-scale reference genome and RAD-based genetic map of yellow starthistle (Centaurea solstitialis) reveal putative structural variation and QTLs associated with invader traits.</title>
        <authorList>
            <person name="Reatini B."/>
            <person name="Cang F.A."/>
            <person name="Jiang Q."/>
            <person name="Mckibben M.T.W."/>
            <person name="Barker M.S."/>
            <person name="Rieseberg L.H."/>
            <person name="Dlugosch K.M."/>
        </authorList>
    </citation>
    <scope>NUCLEOTIDE SEQUENCE</scope>
    <source>
        <strain evidence="5">CAN-66</strain>
        <tissue evidence="5">Leaf</tissue>
    </source>
</reference>
<keyword evidence="2" id="KW-0378">Hydrolase</keyword>
<dbReference type="InterPro" id="IPR001584">
    <property type="entry name" value="Integrase_cat-core"/>
</dbReference>
<dbReference type="InterPro" id="IPR012337">
    <property type="entry name" value="RNaseH-like_sf"/>
</dbReference>
<dbReference type="InterPro" id="IPR039537">
    <property type="entry name" value="Retrotran_Ty1/copia-like"/>
</dbReference>
<dbReference type="InterPro" id="IPR036397">
    <property type="entry name" value="RNaseH_sf"/>
</dbReference>
<feature type="region of interest" description="Disordered" evidence="3">
    <location>
        <begin position="125"/>
        <end position="145"/>
    </location>
</feature>
<evidence type="ECO:0000313" key="6">
    <source>
        <dbReference type="Proteomes" id="UP001172457"/>
    </source>
</evidence>
<gene>
    <name evidence="5" type="ORF">OSB04_024202</name>
</gene>
<evidence type="ECO:0000256" key="2">
    <source>
        <dbReference type="ARBA" id="ARBA00022801"/>
    </source>
</evidence>
<evidence type="ECO:0000256" key="1">
    <source>
        <dbReference type="ARBA" id="ARBA00022723"/>
    </source>
</evidence>
<organism evidence="5 6">
    <name type="scientific">Centaurea solstitialis</name>
    <name type="common">yellow star-thistle</name>
    <dbReference type="NCBI Taxonomy" id="347529"/>
    <lineage>
        <taxon>Eukaryota</taxon>
        <taxon>Viridiplantae</taxon>
        <taxon>Streptophyta</taxon>
        <taxon>Embryophyta</taxon>
        <taxon>Tracheophyta</taxon>
        <taxon>Spermatophyta</taxon>
        <taxon>Magnoliopsida</taxon>
        <taxon>eudicotyledons</taxon>
        <taxon>Gunneridae</taxon>
        <taxon>Pentapetalae</taxon>
        <taxon>asterids</taxon>
        <taxon>campanulids</taxon>
        <taxon>Asterales</taxon>
        <taxon>Asteraceae</taxon>
        <taxon>Carduoideae</taxon>
        <taxon>Cardueae</taxon>
        <taxon>Centaureinae</taxon>
        <taxon>Centaurea</taxon>
    </lineage>
</organism>
<dbReference type="GO" id="GO:0046872">
    <property type="term" value="F:metal ion binding"/>
    <property type="evidence" value="ECO:0007669"/>
    <property type="project" value="UniProtKB-KW"/>
</dbReference>
<dbReference type="InterPro" id="IPR013103">
    <property type="entry name" value="RVT_2"/>
</dbReference>
<dbReference type="PANTHER" id="PTHR42648">
    <property type="entry name" value="TRANSPOSASE, PUTATIVE-RELATED"/>
    <property type="match status" value="1"/>
</dbReference>
<dbReference type="EMBL" id="JARYMX010000006">
    <property type="protein sequence ID" value="KAJ9544495.1"/>
    <property type="molecule type" value="Genomic_DNA"/>
</dbReference>
<dbReference type="GO" id="GO:0015074">
    <property type="term" value="P:DNA integration"/>
    <property type="evidence" value="ECO:0007669"/>
    <property type="project" value="InterPro"/>
</dbReference>
<feature type="compositionally biased region" description="Polar residues" evidence="3">
    <location>
        <begin position="447"/>
        <end position="459"/>
    </location>
</feature>
<dbReference type="PANTHER" id="PTHR42648:SF32">
    <property type="entry name" value="RIBONUCLEASE H-LIKE DOMAIN, GAG-PRE-INTEGRASE DOMAIN PROTEIN-RELATED"/>
    <property type="match status" value="1"/>
</dbReference>
<dbReference type="Pfam" id="PF07727">
    <property type="entry name" value="RVT_2"/>
    <property type="match status" value="1"/>
</dbReference>
<feature type="region of interest" description="Disordered" evidence="3">
    <location>
        <begin position="416"/>
        <end position="482"/>
    </location>
</feature>
<dbReference type="Gene3D" id="3.30.420.10">
    <property type="entry name" value="Ribonuclease H-like superfamily/Ribonuclease H"/>
    <property type="match status" value="1"/>
</dbReference>
<sequence length="820" mass="92598">MQKTLSPLGTNRRYIIKDVRYVEGLGYNMLSSSQFCDNGYWVKQFLYGSLVNDEDGTAICIQPSFDPSLRHTLSLKHYLNQLMRFLAVAPEVVPSEFQDMNKLVSKRLVSGLPETRLSKDTLCPASEQGKMKRSSHPPKMDTNNKSPLDMIHMDLCGPMRVENLARKKYMLVLVDEFSSRKVKKLRSDNGTKFRNAKLQSFLEDVGISNNFSAVCTPQQNGVMERKNRMLVEAARSVMAHSGVPQSFWAEVVSTACFTQNRTLIVKRTSKTAYEMIEQRKPNIDNFRVFGCKCYVLNDREDLGNFEPKSDESIFIGYSLNSKTYRVFNKRTRPILESSNLDFSETETYSDACPSIPNAILLELSTAPPSTNFASNTFASDFIDPAYYNLPTLMGPIVVPAHPGSSTTSMSYDAFVTEPSSSTSTDSVTPESVVSPPENSSSEPPTVASSEPVQEQTTSPVLAPIPEATPLPSPSSSQRTYAQVVREPSLEVVQNIEPLTNLQEGSSSGNQSRVLAVHEKMMHQIISKRMLRFLTPENGQEITPPPRSSGVYLRISSKRIHNVVLYGGFLSDFEPLEIQQALSDPDWVRAMQEELAEFERNKVWRLVERPGWKSIIDLKWIFWNKKDEHGLIIRNKARLVAKGFRQQEGIDYDEAIQIFLAYTAHKNMIVYQMDVKCAFRNEVYVEQLEGFVNPKFPTHIYALDKALYGLKQALRAWYETLTIHLLEAGYKKYVDKIVQIRVLPDSDCDITLGGESLNRDSRFGLPESVVLGHPKWVSPPVFQVKSDWSQPQRHENQKASGSPHRASCLLALTVSIKREAM</sequence>
<dbReference type="GO" id="GO:0016787">
    <property type="term" value="F:hydrolase activity"/>
    <property type="evidence" value="ECO:0007669"/>
    <property type="project" value="UniProtKB-KW"/>
</dbReference>